<reference evidence="4" key="1">
    <citation type="submission" date="2018-06" db="EMBL/GenBank/DDBJ databases">
        <authorList>
            <person name="Zhirakovskaya E."/>
        </authorList>
    </citation>
    <scope>NUCLEOTIDE SEQUENCE</scope>
</reference>
<accession>A0A3B0VRY5</accession>
<dbReference type="Gene3D" id="3.40.50.2000">
    <property type="entry name" value="Glycogen Phosphorylase B"/>
    <property type="match status" value="1"/>
</dbReference>
<name>A0A3B0VRY5_9ZZZZ</name>
<dbReference type="SUPFAM" id="SSF53756">
    <property type="entry name" value="UDP-Glycosyltransferase/glycogen phosphorylase"/>
    <property type="match status" value="1"/>
</dbReference>
<dbReference type="GO" id="GO:0009245">
    <property type="term" value="P:lipid A biosynthetic process"/>
    <property type="evidence" value="ECO:0007669"/>
    <property type="project" value="TreeGrafter"/>
</dbReference>
<organism evidence="4">
    <name type="scientific">hydrothermal vent metagenome</name>
    <dbReference type="NCBI Taxonomy" id="652676"/>
    <lineage>
        <taxon>unclassified sequences</taxon>
        <taxon>metagenomes</taxon>
        <taxon>ecological metagenomes</taxon>
    </lineage>
</organism>
<evidence type="ECO:0000259" key="3">
    <source>
        <dbReference type="Pfam" id="PF04413"/>
    </source>
</evidence>
<dbReference type="Pfam" id="PF04413">
    <property type="entry name" value="Glycos_transf_N"/>
    <property type="match status" value="1"/>
</dbReference>
<keyword evidence="2" id="KW-1133">Transmembrane helix</keyword>
<dbReference type="PANTHER" id="PTHR42755">
    <property type="entry name" value="3-DEOXY-MANNO-OCTULOSONATE CYTIDYLYLTRANSFERASE"/>
    <property type="match status" value="1"/>
</dbReference>
<dbReference type="EC" id="2.4.99.12" evidence="4"/>
<evidence type="ECO:0000313" key="4">
    <source>
        <dbReference type="EMBL" id="VAW41227.1"/>
    </source>
</evidence>
<keyword evidence="1 4" id="KW-0808">Transferase</keyword>
<proteinExistence type="predicted"/>
<dbReference type="InterPro" id="IPR039901">
    <property type="entry name" value="Kdotransferase"/>
</dbReference>
<keyword evidence="2" id="KW-0472">Membrane</keyword>
<dbReference type="PANTHER" id="PTHR42755:SF1">
    <property type="entry name" value="3-DEOXY-D-MANNO-OCTULOSONIC ACID TRANSFERASE, MITOCHONDRIAL-RELATED"/>
    <property type="match status" value="1"/>
</dbReference>
<dbReference type="GO" id="GO:0005886">
    <property type="term" value="C:plasma membrane"/>
    <property type="evidence" value="ECO:0007669"/>
    <property type="project" value="TreeGrafter"/>
</dbReference>
<evidence type="ECO:0000256" key="2">
    <source>
        <dbReference type="SAM" id="Phobius"/>
    </source>
</evidence>
<protein>
    <submittedName>
        <fullName evidence="4">3-deoxy-D-manno-octulosonic acid transferase</fullName>
        <ecNumber evidence="4">2.4.99.12</ecNumber>
    </submittedName>
</protein>
<gene>
    <name evidence="4" type="ORF">MNBD_DELTA03-1569</name>
</gene>
<feature type="non-terminal residue" evidence="4">
    <location>
        <position position="357"/>
    </location>
</feature>
<dbReference type="EMBL" id="UOEX01000375">
    <property type="protein sequence ID" value="VAW41227.1"/>
    <property type="molecule type" value="Genomic_DNA"/>
</dbReference>
<dbReference type="AlphaFoldDB" id="A0A3B0VRY5"/>
<dbReference type="Gene3D" id="3.40.50.11720">
    <property type="entry name" value="3-Deoxy-D-manno-octulosonic-acid transferase, N-terminal domain"/>
    <property type="match status" value="1"/>
</dbReference>
<keyword evidence="4" id="KW-0328">Glycosyltransferase</keyword>
<feature type="transmembrane region" description="Helical" evidence="2">
    <location>
        <begin position="6"/>
        <end position="29"/>
    </location>
</feature>
<keyword evidence="2" id="KW-0812">Transmembrane</keyword>
<evidence type="ECO:0000256" key="1">
    <source>
        <dbReference type="ARBA" id="ARBA00022679"/>
    </source>
</evidence>
<dbReference type="GO" id="GO:0043842">
    <property type="term" value="F:Kdo transferase activity"/>
    <property type="evidence" value="ECO:0007669"/>
    <property type="project" value="UniProtKB-EC"/>
</dbReference>
<dbReference type="InterPro" id="IPR038107">
    <property type="entry name" value="Glycos_transf_N_sf"/>
</dbReference>
<dbReference type="InterPro" id="IPR007507">
    <property type="entry name" value="Glycos_transf_N"/>
</dbReference>
<sequence>MRFFILLYNIITTLLLIPLSPILLIWALNPKYRGRIRQRLGYTLPRLDKNRKPRIWVHALSVGEAASSLPLLTAIRRQIPDACLIFSTTTRGGTAYAAARTAPMVDHLISFPFDLFRPVNKYISRLAPDIFILIETDLWPNFIWQLKCRNIPMILANGRLTAHSLKGYKRAAFLFRPLFNSFTAIGVQMASDAANMRRLGVESGRIITAGNLKYDLPPSPVAQNRKQPIFNRPAVGGPLLVAGSTHEGEEEIILRAYKKLRKDFPALELIIAPRDIERRETVERLIKNMNLTSSRRSEGGSTGLVILDTLGELSAVYALADIAFVGGSLVAQGGHSPLEPAPHGIPTLFCPHMDDFA</sequence>
<feature type="domain" description="3-deoxy-D-manno-octulosonic-acid transferase N-terminal" evidence="3">
    <location>
        <begin position="35"/>
        <end position="215"/>
    </location>
</feature>